<evidence type="ECO:0000313" key="2">
    <source>
        <dbReference type="EMBL" id="EGS18005.1"/>
    </source>
</evidence>
<evidence type="ECO:0000313" key="3">
    <source>
        <dbReference type="Proteomes" id="UP000008066"/>
    </source>
</evidence>
<dbReference type="KEGG" id="cthr:CTHT_0060180"/>
<dbReference type="EMBL" id="GL988046">
    <property type="protein sequence ID" value="EGS18005.1"/>
    <property type="molecule type" value="Genomic_DNA"/>
</dbReference>
<feature type="compositionally biased region" description="Polar residues" evidence="1">
    <location>
        <begin position="68"/>
        <end position="93"/>
    </location>
</feature>
<reference evidence="2 3" key="1">
    <citation type="journal article" date="2011" name="Cell">
        <title>Insight into structure and assembly of the nuclear pore complex by utilizing the genome of a eukaryotic thermophile.</title>
        <authorList>
            <person name="Amlacher S."/>
            <person name="Sarges P."/>
            <person name="Flemming D."/>
            <person name="van Noort V."/>
            <person name="Kunze R."/>
            <person name="Devos D.P."/>
            <person name="Arumugam M."/>
            <person name="Bork P."/>
            <person name="Hurt E."/>
        </authorList>
    </citation>
    <scope>NUCLEOTIDE SEQUENCE [LARGE SCALE GENOMIC DNA]</scope>
    <source>
        <strain evidence="3">DSM 1495 / CBS 144.50 / IMI 039719</strain>
    </source>
</reference>
<dbReference type="GeneID" id="18260056"/>
<keyword evidence="3" id="KW-1185">Reference proteome</keyword>
<protein>
    <submittedName>
        <fullName evidence="2">Uncharacterized protein</fullName>
    </submittedName>
</protein>
<dbReference type="RefSeq" id="XP_006696336.1">
    <property type="nucleotide sequence ID" value="XM_006696273.1"/>
</dbReference>
<accession>G0SEY9</accession>
<sequence>MPSPIFTIRSFVLSAAPFFSSCPAPFREPIPNLARAASDADLPLSEPKMTDPTNLRAALSGLREPGGQTRSIIPQFSSSQRAPANMDNTSASAAGSGAEPFYTTYDPQPPQAPKPATDKGSGKGRGKGRGKGQGEQPDKQDKEKANQN</sequence>
<dbReference type="AlphaFoldDB" id="G0SEY9"/>
<feature type="compositionally biased region" description="Basic and acidic residues" evidence="1">
    <location>
        <begin position="136"/>
        <end position="148"/>
    </location>
</feature>
<organism evidence="3">
    <name type="scientific">Chaetomium thermophilum (strain DSM 1495 / CBS 144.50 / IMI 039719)</name>
    <name type="common">Thermochaetoides thermophila</name>
    <dbReference type="NCBI Taxonomy" id="759272"/>
    <lineage>
        <taxon>Eukaryota</taxon>
        <taxon>Fungi</taxon>
        <taxon>Dikarya</taxon>
        <taxon>Ascomycota</taxon>
        <taxon>Pezizomycotina</taxon>
        <taxon>Sordariomycetes</taxon>
        <taxon>Sordariomycetidae</taxon>
        <taxon>Sordariales</taxon>
        <taxon>Chaetomiaceae</taxon>
        <taxon>Thermochaetoides</taxon>
    </lineage>
</organism>
<dbReference type="HOGENOM" id="CLU_1758597_0_0_1"/>
<dbReference type="Proteomes" id="UP000008066">
    <property type="component" value="Unassembled WGS sequence"/>
</dbReference>
<proteinExistence type="predicted"/>
<feature type="region of interest" description="Disordered" evidence="1">
    <location>
        <begin position="58"/>
        <end position="148"/>
    </location>
</feature>
<evidence type="ECO:0000256" key="1">
    <source>
        <dbReference type="SAM" id="MobiDB-lite"/>
    </source>
</evidence>
<name>G0SEY9_CHATD</name>
<gene>
    <name evidence="2" type="ORF">CTHT_0060180</name>
</gene>